<dbReference type="KEGG" id="gms:SOIL9_10550"/>
<dbReference type="RefSeq" id="WP_162670905.1">
    <property type="nucleotide sequence ID" value="NZ_LR593886.1"/>
</dbReference>
<reference evidence="1 2" key="1">
    <citation type="submission" date="2019-05" db="EMBL/GenBank/DDBJ databases">
        <authorList>
            <consortium name="Science for Life Laboratories"/>
        </authorList>
    </citation>
    <scope>NUCLEOTIDE SEQUENCE [LARGE SCALE GENOMIC DNA]</scope>
    <source>
        <strain evidence="1">Soil9</strain>
    </source>
</reference>
<dbReference type="EMBL" id="LR593886">
    <property type="protein sequence ID" value="VTR96769.1"/>
    <property type="molecule type" value="Genomic_DNA"/>
</dbReference>
<evidence type="ECO:0000313" key="1">
    <source>
        <dbReference type="EMBL" id="VTR96769.1"/>
    </source>
</evidence>
<name>A0A6P2D6J6_9BACT</name>
<gene>
    <name evidence="1" type="ORF">SOIL9_10550</name>
</gene>
<keyword evidence="2" id="KW-1185">Reference proteome</keyword>
<accession>A0A6P2D6J6</accession>
<protein>
    <submittedName>
        <fullName evidence="1">Uncharacterized protein</fullName>
    </submittedName>
</protein>
<proteinExistence type="predicted"/>
<sequence>MVLGTMEQKVWQQGLKNSKALEHFAEFKEVLTLEVQPGGWFPAEGPRKTNGAG</sequence>
<organism evidence="1 2">
    <name type="scientific">Gemmata massiliana</name>
    <dbReference type="NCBI Taxonomy" id="1210884"/>
    <lineage>
        <taxon>Bacteria</taxon>
        <taxon>Pseudomonadati</taxon>
        <taxon>Planctomycetota</taxon>
        <taxon>Planctomycetia</taxon>
        <taxon>Gemmatales</taxon>
        <taxon>Gemmataceae</taxon>
        <taxon>Gemmata</taxon>
    </lineage>
</organism>
<dbReference type="AlphaFoldDB" id="A0A6P2D6J6"/>
<evidence type="ECO:0000313" key="2">
    <source>
        <dbReference type="Proteomes" id="UP000464178"/>
    </source>
</evidence>
<dbReference type="Proteomes" id="UP000464178">
    <property type="component" value="Chromosome"/>
</dbReference>